<dbReference type="EnsemblPlants" id="AET3Gv20094600.2">
    <property type="protein sequence ID" value="AET3Gv20094600.2"/>
    <property type="gene ID" value="AET3Gv20094600"/>
</dbReference>
<proteinExistence type="predicted"/>
<organism evidence="1 2">
    <name type="scientific">Aegilops tauschii subsp. strangulata</name>
    <name type="common">Goatgrass</name>
    <dbReference type="NCBI Taxonomy" id="200361"/>
    <lineage>
        <taxon>Eukaryota</taxon>
        <taxon>Viridiplantae</taxon>
        <taxon>Streptophyta</taxon>
        <taxon>Embryophyta</taxon>
        <taxon>Tracheophyta</taxon>
        <taxon>Spermatophyta</taxon>
        <taxon>Magnoliopsida</taxon>
        <taxon>Liliopsida</taxon>
        <taxon>Poales</taxon>
        <taxon>Poaceae</taxon>
        <taxon>BOP clade</taxon>
        <taxon>Pooideae</taxon>
        <taxon>Triticodae</taxon>
        <taxon>Triticeae</taxon>
        <taxon>Triticinae</taxon>
        <taxon>Aegilops</taxon>
    </lineage>
</organism>
<reference evidence="1" key="4">
    <citation type="submission" date="2019-03" db="UniProtKB">
        <authorList>
            <consortium name="EnsemblPlants"/>
        </authorList>
    </citation>
    <scope>IDENTIFICATION</scope>
</reference>
<reference evidence="2" key="1">
    <citation type="journal article" date="2014" name="Science">
        <title>Ancient hybridizations among the ancestral genomes of bread wheat.</title>
        <authorList>
            <consortium name="International Wheat Genome Sequencing Consortium,"/>
            <person name="Marcussen T."/>
            <person name="Sandve S.R."/>
            <person name="Heier L."/>
            <person name="Spannagl M."/>
            <person name="Pfeifer M."/>
            <person name="Jakobsen K.S."/>
            <person name="Wulff B.B."/>
            <person name="Steuernagel B."/>
            <person name="Mayer K.F."/>
            <person name="Olsen O.A."/>
        </authorList>
    </citation>
    <scope>NUCLEOTIDE SEQUENCE [LARGE SCALE GENOMIC DNA]</scope>
    <source>
        <strain evidence="2">cv. AL8/78</strain>
    </source>
</reference>
<reference evidence="2" key="2">
    <citation type="journal article" date="2017" name="Nat. Plants">
        <title>The Aegilops tauschii genome reveals multiple impacts of transposons.</title>
        <authorList>
            <person name="Zhao G."/>
            <person name="Zou C."/>
            <person name="Li K."/>
            <person name="Wang K."/>
            <person name="Li T."/>
            <person name="Gao L."/>
            <person name="Zhang X."/>
            <person name="Wang H."/>
            <person name="Yang Z."/>
            <person name="Liu X."/>
            <person name="Jiang W."/>
            <person name="Mao L."/>
            <person name="Kong X."/>
            <person name="Jiao Y."/>
            <person name="Jia J."/>
        </authorList>
    </citation>
    <scope>NUCLEOTIDE SEQUENCE [LARGE SCALE GENOMIC DNA]</scope>
    <source>
        <strain evidence="2">cv. AL8/78</strain>
    </source>
</reference>
<keyword evidence="2" id="KW-1185">Reference proteome</keyword>
<name>A0A453DUQ3_AEGTS</name>
<accession>A0A453DUQ3</accession>
<protein>
    <submittedName>
        <fullName evidence="1">Uncharacterized protein</fullName>
    </submittedName>
</protein>
<dbReference type="AlphaFoldDB" id="A0A453DUQ3"/>
<sequence>MDIYKSEELFWQRRGGQNWLLKGDANTAYFQAIANGRRRKCAIPLLWDGDVLLDNPYDISTHIYSFYNELFSAEPRGGVSLRADFWPLAD</sequence>
<evidence type="ECO:0000313" key="1">
    <source>
        <dbReference type="EnsemblPlants" id="AET3Gv20094600.2"/>
    </source>
</evidence>
<dbReference type="Gramene" id="AET3Gv20094600.2">
    <property type="protein sequence ID" value="AET3Gv20094600.2"/>
    <property type="gene ID" value="AET3Gv20094600"/>
</dbReference>
<reference evidence="1" key="3">
    <citation type="journal article" date="2017" name="Nature">
        <title>Genome sequence of the progenitor of the wheat D genome Aegilops tauschii.</title>
        <authorList>
            <person name="Luo M.C."/>
            <person name="Gu Y.Q."/>
            <person name="Puiu D."/>
            <person name="Wang H."/>
            <person name="Twardziok S.O."/>
            <person name="Deal K.R."/>
            <person name="Huo N."/>
            <person name="Zhu T."/>
            <person name="Wang L."/>
            <person name="Wang Y."/>
            <person name="McGuire P.E."/>
            <person name="Liu S."/>
            <person name="Long H."/>
            <person name="Ramasamy R.K."/>
            <person name="Rodriguez J.C."/>
            <person name="Van S.L."/>
            <person name="Yuan L."/>
            <person name="Wang Z."/>
            <person name="Xia Z."/>
            <person name="Xiao L."/>
            <person name="Anderson O.D."/>
            <person name="Ouyang S."/>
            <person name="Liang Y."/>
            <person name="Zimin A.V."/>
            <person name="Pertea G."/>
            <person name="Qi P."/>
            <person name="Bennetzen J.L."/>
            <person name="Dai X."/>
            <person name="Dawson M.W."/>
            <person name="Muller H.G."/>
            <person name="Kugler K."/>
            <person name="Rivarola-Duarte L."/>
            <person name="Spannagl M."/>
            <person name="Mayer K.F.X."/>
            <person name="Lu F.H."/>
            <person name="Bevan M.W."/>
            <person name="Leroy P."/>
            <person name="Li P."/>
            <person name="You F.M."/>
            <person name="Sun Q."/>
            <person name="Liu Z."/>
            <person name="Lyons E."/>
            <person name="Wicker T."/>
            <person name="Salzberg S.L."/>
            <person name="Devos K.M."/>
            <person name="Dvorak J."/>
        </authorList>
    </citation>
    <scope>NUCLEOTIDE SEQUENCE [LARGE SCALE GENOMIC DNA]</scope>
    <source>
        <strain evidence="1">cv. AL8/78</strain>
    </source>
</reference>
<dbReference type="Proteomes" id="UP000015105">
    <property type="component" value="Chromosome 3D"/>
</dbReference>
<evidence type="ECO:0000313" key="2">
    <source>
        <dbReference type="Proteomes" id="UP000015105"/>
    </source>
</evidence>
<reference evidence="1" key="5">
    <citation type="journal article" date="2021" name="G3 (Bethesda)">
        <title>Aegilops tauschii genome assembly Aet v5.0 features greater sequence contiguity and improved annotation.</title>
        <authorList>
            <person name="Wang L."/>
            <person name="Zhu T."/>
            <person name="Rodriguez J.C."/>
            <person name="Deal K.R."/>
            <person name="Dubcovsky J."/>
            <person name="McGuire P.E."/>
            <person name="Lux T."/>
            <person name="Spannagl M."/>
            <person name="Mayer K.F.X."/>
            <person name="Baldrich P."/>
            <person name="Meyers B.C."/>
            <person name="Huo N."/>
            <person name="Gu Y.Q."/>
            <person name="Zhou H."/>
            <person name="Devos K.M."/>
            <person name="Bennetzen J.L."/>
            <person name="Unver T."/>
            <person name="Budak H."/>
            <person name="Gulick P.J."/>
            <person name="Galiba G."/>
            <person name="Kalapos B."/>
            <person name="Nelson D.R."/>
            <person name="Li P."/>
            <person name="You F.M."/>
            <person name="Luo M.C."/>
            <person name="Dvorak J."/>
        </authorList>
    </citation>
    <scope>NUCLEOTIDE SEQUENCE [LARGE SCALE GENOMIC DNA]</scope>
    <source>
        <strain evidence="1">cv. AL8/78</strain>
    </source>
</reference>